<dbReference type="AlphaFoldDB" id="A0AAD9PMR4"/>
<dbReference type="PANTHER" id="PTHR43804">
    <property type="entry name" value="LD18447P"/>
    <property type="match status" value="1"/>
</dbReference>
<dbReference type="InterPro" id="IPR000814">
    <property type="entry name" value="TBP"/>
</dbReference>
<dbReference type="SUPFAM" id="SSF55945">
    <property type="entry name" value="TATA-box binding protein-like"/>
    <property type="match status" value="2"/>
</dbReference>
<dbReference type="GO" id="GO:0003747">
    <property type="term" value="F:translation release factor activity"/>
    <property type="evidence" value="ECO:0007669"/>
    <property type="project" value="InterPro"/>
</dbReference>
<dbReference type="InterPro" id="IPR012295">
    <property type="entry name" value="TBP_dom_sf"/>
</dbReference>
<dbReference type="RefSeq" id="XP_067804233.1">
    <property type="nucleotide sequence ID" value="XM_067945442.1"/>
</dbReference>
<dbReference type="GO" id="GO:0061657">
    <property type="term" value="F:UFM1 conjugating enzyme activity"/>
    <property type="evidence" value="ECO:0007669"/>
    <property type="project" value="InterPro"/>
</dbReference>
<dbReference type="GO" id="GO:0071569">
    <property type="term" value="P:protein ufmylation"/>
    <property type="evidence" value="ECO:0007669"/>
    <property type="project" value="InterPro"/>
</dbReference>
<evidence type="ECO:0000256" key="6">
    <source>
        <dbReference type="ARBA" id="ARBA00023163"/>
    </source>
</evidence>
<evidence type="ECO:0000313" key="9">
    <source>
        <dbReference type="EMBL" id="KAK2197391.1"/>
    </source>
</evidence>
<dbReference type="InterPro" id="IPR000352">
    <property type="entry name" value="Pep_chain_release_fac_I"/>
</dbReference>
<dbReference type="Gene3D" id="3.10.110.10">
    <property type="entry name" value="Ubiquitin Conjugating Enzyme"/>
    <property type="match status" value="1"/>
</dbReference>
<dbReference type="InterPro" id="IPR014806">
    <property type="entry name" value="Ufc1"/>
</dbReference>
<keyword evidence="7" id="KW-0732">Signal</keyword>
<dbReference type="PROSITE" id="PS00745">
    <property type="entry name" value="RF_PROK_I"/>
    <property type="match status" value="1"/>
</dbReference>
<dbReference type="KEGG" id="bdw:94334689"/>
<dbReference type="Pfam" id="PF00472">
    <property type="entry name" value="RF-1"/>
    <property type="match status" value="1"/>
</dbReference>
<keyword evidence="6" id="KW-0804">Transcription</keyword>
<accession>A0AAD9PMR4</accession>
<comment type="caution">
    <text evidence="9">The sequence shown here is derived from an EMBL/GenBank/DDBJ whole genome shotgun (WGS) entry which is preliminary data.</text>
</comment>
<name>A0AAD9PMR4_9APIC</name>
<dbReference type="Pfam" id="PF08694">
    <property type="entry name" value="UFC1"/>
    <property type="match status" value="1"/>
</dbReference>
<organism evidence="9 10">
    <name type="scientific">Babesia duncani</name>
    <dbReference type="NCBI Taxonomy" id="323732"/>
    <lineage>
        <taxon>Eukaryota</taxon>
        <taxon>Sar</taxon>
        <taxon>Alveolata</taxon>
        <taxon>Apicomplexa</taxon>
        <taxon>Aconoidasida</taxon>
        <taxon>Piroplasmida</taxon>
        <taxon>Babesiidae</taxon>
        <taxon>Babesia</taxon>
    </lineage>
</organism>
<dbReference type="Pfam" id="PF00352">
    <property type="entry name" value="TBP"/>
    <property type="match status" value="1"/>
</dbReference>
<evidence type="ECO:0000256" key="2">
    <source>
        <dbReference type="ARBA" id="ARBA00010835"/>
    </source>
</evidence>
<dbReference type="InterPro" id="IPR050057">
    <property type="entry name" value="Prokaryotic/Mito_RF"/>
</dbReference>
<dbReference type="Proteomes" id="UP001214638">
    <property type="component" value="Unassembled WGS sequence"/>
</dbReference>
<feature type="domain" description="Prokaryotic-type class I peptide chain release factors" evidence="8">
    <location>
        <begin position="188"/>
        <end position="204"/>
    </location>
</feature>
<dbReference type="Pfam" id="PF03462">
    <property type="entry name" value="PCRF"/>
    <property type="match status" value="1"/>
</dbReference>
<sequence length="764" mass="85258">MHLLFIYALASISLNLGVARLVCCKCLGFLTPRGPGVPRFSLGSKISLEIRAGVGGAEANIWAEELFKVWLRFEIEHLQTYKRYCESKGCSVVQERLGTTLVLHVQGRDEPFQEALGVSLEDRLLHEAGVHQVKRVPATERSGRLHSSTATVAVLPSDLAKRSKTLDIEERAKQIEIDPRDIIWKTCRSGGPGGQNVNKVETAVSLIHQPSGISLECQEERFQSKNKELAIERLKLEIARLEHSQMQSQACARRSLQIKGAKRSERHRTYFFNVQKISNGHYWIVYFVLTMDDEIEEDLDLLPPQVPSNVIVVHNIGVFGDFGVSLDLDKVVANFGNAIYEAHEFNCVRVDVRIKSIHDQATRMPNSAGYNLISDTQVVEASRISGLASLVSKRFGQEIPASLGPQYTSVKVSIFANGKVSVTGARSIKSAAIAMEKVARALRRRINKRVVLSTITPTNVLAVYRFKAPIVLASLAKACKQAIYDPFRFSGVRMRIPVQGTCVSYSIHQLTGSTRASIVPRHLSAPQLDDGEFDNLDEMTRDQFENASGTVATAAPVAVQKLVTGASRALDGGGQRRLGMQRFLQSVMGSGQRRVKQSVVTRVLPLAPAKRQRQEIQQVNAWTNELQAAPALGGVKFNSQVEISTFTPSCKDTMSKLVQHCTSSAGPLDDKEQWEKRLEEEFDLLIQYITENRQSDNEWFTLDCDDSGRRFVLGPYQFTNRWFGECWITIEHIKRKFALVIEVSGHLRRKKMAPASRRISKCST</sequence>
<evidence type="ECO:0000259" key="8">
    <source>
        <dbReference type="PROSITE" id="PS00745"/>
    </source>
</evidence>
<gene>
    <name evidence="9" type="ORF">BdWA1_000391</name>
</gene>
<evidence type="ECO:0000256" key="4">
    <source>
        <dbReference type="ARBA" id="ARBA00022917"/>
    </source>
</evidence>
<comment type="similarity">
    <text evidence="1">Belongs to the TBP family.</text>
</comment>
<dbReference type="GeneID" id="94334689"/>
<dbReference type="Gene3D" id="3.30.160.20">
    <property type="match status" value="1"/>
</dbReference>
<dbReference type="GO" id="GO:0005737">
    <property type="term" value="C:cytoplasm"/>
    <property type="evidence" value="ECO:0007669"/>
    <property type="project" value="UniProtKB-ARBA"/>
</dbReference>
<evidence type="ECO:0000313" key="10">
    <source>
        <dbReference type="Proteomes" id="UP001214638"/>
    </source>
</evidence>
<dbReference type="Gene3D" id="3.30.310.10">
    <property type="entry name" value="TATA-Binding Protein"/>
    <property type="match status" value="2"/>
</dbReference>
<dbReference type="InterPro" id="IPR016135">
    <property type="entry name" value="UBQ-conjugating_enzyme/RWD"/>
</dbReference>
<keyword evidence="4" id="KW-0648">Protein biosynthesis</keyword>
<dbReference type="PANTHER" id="PTHR43804:SF7">
    <property type="entry name" value="LD18447P"/>
    <property type="match status" value="1"/>
</dbReference>
<keyword evidence="3" id="KW-0488">Methylation</keyword>
<reference evidence="9" key="1">
    <citation type="journal article" date="2023" name="Nat. Microbiol.">
        <title>Babesia duncani multi-omics identifies virulence factors and drug targets.</title>
        <authorList>
            <person name="Singh P."/>
            <person name="Lonardi S."/>
            <person name="Liang Q."/>
            <person name="Vydyam P."/>
            <person name="Khabirova E."/>
            <person name="Fang T."/>
            <person name="Gihaz S."/>
            <person name="Thekkiniath J."/>
            <person name="Munshi M."/>
            <person name="Abel S."/>
            <person name="Ciampossin L."/>
            <person name="Batugedara G."/>
            <person name="Gupta M."/>
            <person name="Lu X.M."/>
            <person name="Lenz T."/>
            <person name="Chakravarty S."/>
            <person name="Cornillot E."/>
            <person name="Hu Y."/>
            <person name="Ma W."/>
            <person name="Gonzalez L.M."/>
            <person name="Sanchez S."/>
            <person name="Estrada K."/>
            <person name="Sanchez-Flores A."/>
            <person name="Montero E."/>
            <person name="Harb O.S."/>
            <person name="Le Roch K.G."/>
            <person name="Mamoun C.B."/>
        </authorList>
    </citation>
    <scope>NUCLEOTIDE SEQUENCE</scope>
    <source>
        <strain evidence="9">WA1</strain>
    </source>
</reference>
<dbReference type="SUPFAM" id="SSF75620">
    <property type="entry name" value="Release factor"/>
    <property type="match status" value="1"/>
</dbReference>
<keyword evidence="5" id="KW-0238">DNA-binding</keyword>
<feature type="signal peptide" evidence="7">
    <location>
        <begin position="1"/>
        <end position="19"/>
    </location>
</feature>
<evidence type="ECO:0000256" key="5">
    <source>
        <dbReference type="ARBA" id="ARBA00023125"/>
    </source>
</evidence>
<feature type="chain" id="PRO_5041964386" description="Prokaryotic-type class I peptide chain release factors domain-containing protein" evidence="7">
    <location>
        <begin position="20"/>
        <end position="764"/>
    </location>
</feature>
<dbReference type="GO" id="GO:0006352">
    <property type="term" value="P:DNA-templated transcription initiation"/>
    <property type="evidence" value="ECO:0007669"/>
    <property type="project" value="InterPro"/>
</dbReference>
<dbReference type="Gene3D" id="3.30.70.1660">
    <property type="match status" value="1"/>
</dbReference>
<keyword evidence="10" id="KW-1185">Reference proteome</keyword>
<dbReference type="InterPro" id="IPR045853">
    <property type="entry name" value="Pep_chain_release_fac_I_sf"/>
</dbReference>
<evidence type="ECO:0000256" key="1">
    <source>
        <dbReference type="ARBA" id="ARBA00005560"/>
    </source>
</evidence>
<comment type="similarity">
    <text evidence="2">Belongs to the prokaryotic/mitochondrial release factor family.</text>
</comment>
<dbReference type="GO" id="GO:0003677">
    <property type="term" value="F:DNA binding"/>
    <property type="evidence" value="ECO:0007669"/>
    <property type="project" value="UniProtKB-KW"/>
</dbReference>
<dbReference type="EMBL" id="JALLKP010000001">
    <property type="protein sequence ID" value="KAK2197391.1"/>
    <property type="molecule type" value="Genomic_DNA"/>
</dbReference>
<protein>
    <recommendedName>
        <fullName evidence="8">Prokaryotic-type class I peptide chain release factors domain-containing protein</fullName>
    </recommendedName>
</protein>
<proteinExistence type="inferred from homology"/>
<evidence type="ECO:0000256" key="7">
    <source>
        <dbReference type="SAM" id="SignalP"/>
    </source>
</evidence>
<dbReference type="InterPro" id="IPR005139">
    <property type="entry name" value="PCRF"/>
</dbReference>
<evidence type="ECO:0000256" key="3">
    <source>
        <dbReference type="ARBA" id="ARBA00022481"/>
    </source>
</evidence>